<organism evidence="2 3">
    <name type="scientific">Sphingomonas limnosediminicola</name>
    <dbReference type="NCBI Taxonomy" id="940133"/>
    <lineage>
        <taxon>Bacteria</taxon>
        <taxon>Pseudomonadati</taxon>
        <taxon>Pseudomonadota</taxon>
        <taxon>Alphaproteobacteria</taxon>
        <taxon>Sphingomonadales</taxon>
        <taxon>Sphingomonadaceae</taxon>
        <taxon>Sphingomonas</taxon>
    </lineage>
</organism>
<evidence type="ECO:0000313" key="3">
    <source>
        <dbReference type="Proteomes" id="UP001500827"/>
    </source>
</evidence>
<feature type="signal peptide" evidence="1">
    <location>
        <begin position="1"/>
        <end position="25"/>
    </location>
</feature>
<evidence type="ECO:0000313" key="2">
    <source>
        <dbReference type="EMBL" id="GAA3896991.1"/>
    </source>
</evidence>
<sequence>MMDARVSLAILAVCASCSMIGSATAKPYAHWPKELRVENGYPHSEDPCRRVGETPATVDFLDDSATLVGCPSRQSAAHIRGKVVGNVRGIILISAPNGDTLHPADADAKVPATKYNATAAVPCQNVGGSSPTCDAGVIRSSDQIAVEIKLPDGMTRVLLFDPKGKFITHASAQADGSAALQSSARRESDWTIVTVGREQYRIPDAFVLGD</sequence>
<reference evidence="3" key="1">
    <citation type="journal article" date="2019" name="Int. J. Syst. Evol. Microbiol.">
        <title>The Global Catalogue of Microorganisms (GCM) 10K type strain sequencing project: providing services to taxonomists for standard genome sequencing and annotation.</title>
        <authorList>
            <consortium name="The Broad Institute Genomics Platform"/>
            <consortium name="The Broad Institute Genome Sequencing Center for Infectious Disease"/>
            <person name="Wu L."/>
            <person name="Ma J."/>
        </authorList>
    </citation>
    <scope>NUCLEOTIDE SEQUENCE [LARGE SCALE GENOMIC DNA]</scope>
    <source>
        <strain evidence="3">JCM 17543</strain>
    </source>
</reference>
<evidence type="ECO:0000256" key="1">
    <source>
        <dbReference type="SAM" id="SignalP"/>
    </source>
</evidence>
<evidence type="ECO:0008006" key="4">
    <source>
        <dbReference type="Google" id="ProtNLM"/>
    </source>
</evidence>
<keyword evidence="1" id="KW-0732">Signal</keyword>
<gene>
    <name evidence="2" type="ORF">GCM10022276_14980</name>
</gene>
<feature type="chain" id="PRO_5045392506" description="Secreted protein" evidence="1">
    <location>
        <begin position="26"/>
        <end position="210"/>
    </location>
</feature>
<dbReference type="EMBL" id="BAABBM010000001">
    <property type="protein sequence ID" value="GAA3896991.1"/>
    <property type="molecule type" value="Genomic_DNA"/>
</dbReference>
<dbReference type="Proteomes" id="UP001500827">
    <property type="component" value="Unassembled WGS sequence"/>
</dbReference>
<keyword evidence="3" id="KW-1185">Reference proteome</keyword>
<protein>
    <recommendedName>
        <fullName evidence="4">Secreted protein</fullName>
    </recommendedName>
</protein>
<proteinExistence type="predicted"/>
<comment type="caution">
    <text evidence="2">The sequence shown here is derived from an EMBL/GenBank/DDBJ whole genome shotgun (WGS) entry which is preliminary data.</text>
</comment>
<accession>A0ABP7LCG5</accession>
<name>A0ABP7LCG5_9SPHN</name>